<evidence type="ECO:0000259" key="1">
    <source>
        <dbReference type="Pfam" id="PF18813"/>
    </source>
</evidence>
<protein>
    <submittedName>
        <fullName evidence="2">PBECR4 domain-containing protein</fullName>
    </submittedName>
</protein>
<feature type="domain" description="Phage-Barnase-EndoU-ColicinE5/D-RelE like nuclease 4" evidence="1">
    <location>
        <begin position="9"/>
        <end position="181"/>
    </location>
</feature>
<dbReference type="InterPro" id="IPR041420">
    <property type="entry name" value="PBECR4"/>
</dbReference>
<dbReference type="EMBL" id="JBBMFC010000011">
    <property type="protein sequence ID" value="MEQ2578670.1"/>
    <property type="molecule type" value="Genomic_DNA"/>
</dbReference>
<organism evidence="2 3">
    <name type="scientific">Hominiventricola aquisgranensis</name>
    <dbReference type="NCBI Taxonomy" id="3133164"/>
    <lineage>
        <taxon>Bacteria</taxon>
        <taxon>Bacillati</taxon>
        <taxon>Bacillota</taxon>
        <taxon>Clostridia</taxon>
        <taxon>Lachnospirales</taxon>
        <taxon>Lachnospiraceae</taxon>
        <taxon>Hominiventricola</taxon>
    </lineage>
</organism>
<comment type="caution">
    <text evidence="2">The sequence shown here is derived from an EMBL/GenBank/DDBJ whole genome shotgun (WGS) entry which is preliminary data.</text>
</comment>
<accession>A0ABV1I0G4</accession>
<sequence>MSKSEAVRIISKCANIYKKRLDGYQIVFVYRDENNHSNYMEVKFRSYNFLHFTGVIPRNGLSANDFYRFALNNRLSERDFIFKNNHTTILKLKILDAIMNIDTKARMIGNYIGPHLDLYTEKVTGTTTACLGLIEKENFYLPNSVLSEDIRVIIPKPPGKIYAIFKKPMNSPLYTQLTYHTKNLKITKKCLPQTLVTQIEPLLLEDT</sequence>
<proteinExistence type="predicted"/>
<keyword evidence="3" id="KW-1185">Reference proteome</keyword>
<dbReference type="RefSeq" id="WP_349144271.1">
    <property type="nucleotide sequence ID" value="NZ_JBBMFC010000011.1"/>
</dbReference>
<gene>
    <name evidence="2" type="ORF">WMO62_07430</name>
</gene>
<evidence type="ECO:0000313" key="3">
    <source>
        <dbReference type="Proteomes" id="UP001470288"/>
    </source>
</evidence>
<evidence type="ECO:0000313" key="2">
    <source>
        <dbReference type="EMBL" id="MEQ2578670.1"/>
    </source>
</evidence>
<dbReference type="Proteomes" id="UP001470288">
    <property type="component" value="Unassembled WGS sequence"/>
</dbReference>
<reference evidence="2 3" key="1">
    <citation type="submission" date="2024-03" db="EMBL/GenBank/DDBJ databases">
        <title>Human intestinal bacterial collection.</title>
        <authorList>
            <person name="Pauvert C."/>
            <person name="Hitch T.C.A."/>
            <person name="Clavel T."/>
        </authorList>
    </citation>
    <scope>NUCLEOTIDE SEQUENCE [LARGE SCALE GENOMIC DNA]</scope>
    <source>
        <strain evidence="2 3">CLA-AA-H78B</strain>
    </source>
</reference>
<name>A0ABV1I0G4_9FIRM</name>
<dbReference type="Pfam" id="PF18813">
    <property type="entry name" value="PBECR4"/>
    <property type="match status" value="1"/>
</dbReference>